<dbReference type="AlphaFoldDB" id="A0A968GBW3"/>
<protein>
    <recommendedName>
        <fullName evidence="4">DUF1574 domain-containing protein</fullName>
    </recommendedName>
</protein>
<dbReference type="RefSeq" id="WP_167700359.1">
    <property type="nucleotide sequence ID" value="NZ_CP118174.1"/>
</dbReference>
<evidence type="ECO:0008006" key="4">
    <source>
        <dbReference type="Google" id="ProtNLM"/>
    </source>
</evidence>
<sequence length="361" mass="41275">MHISHKKWVLIYFSIIIPLLLIIPIYNYHIDSDFIFNNTNSPSHTKLLQSAKLLHEGASLSQKNWHGHELILLKILHFSLTESAPEVMILGTSQVANIGQDIIGKDSTFNASITGGELAGIIAMWEQYKLKPRNPNDQVLLEIYITQGGDKHVNFIESTLNYVRPPLYPYIKNFFQNHSKIQNKTTNDIIKQRINHLKSLPYAIKNFQASHSNNLLIDTNSPLILPDSSYNQMEHLADNESQIEHATQMGIKLQDRLIDIHNFEFSSSILMALLADMKAHGVKPIFLLTPLNPITYELAQQYNDFYPSIESWLRTYASEHDITIIGSYNPAKYNLSTSDFFDANHPRANAWRKIFSSISLM</sequence>
<evidence type="ECO:0000313" key="3">
    <source>
        <dbReference type="Proteomes" id="UP000711995"/>
    </source>
</evidence>
<dbReference type="Proteomes" id="UP000711995">
    <property type="component" value="Unassembled WGS sequence"/>
</dbReference>
<comment type="caution">
    <text evidence="2">The sequence shown here is derived from an EMBL/GenBank/DDBJ whole genome shotgun (WGS) entry which is preliminary data.</text>
</comment>
<dbReference type="EMBL" id="JAATLJ010000001">
    <property type="protein sequence ID" value="NIZ40778.1"/>
    <property type="molecule type" value="Genomic_DNA"/>
</dbReference>
<evidence type="ECO:0000256" key="1">
    <source>
        <dbReference type="SAM" id="Phobius"/>
    </source>
</evidence>
<name>A0A968GBW3_9SPIO</name>
<accession>A0A968GBW3</accession>
<keyword evidence="1" id="KW-0472">Membrane</keyword>
<gene>
    <name evidence="2" type="ORF">HCT14_04555</name>
</gene>
<organism evidence="2 3">
    <name type="scientific">Entomospira entomophila</name>
    <dbReference type="NCBI Taxonomy" id="2719988"/>
    <lineage>
        <taxon>Bacteria</taxon>
        <taxon>Pseudomonadati</taxon>
        <taxon>Spirochaetota</taxon>
        <taxon>Spirochaetia</taxon>
        <taxon>Spirochaetales</taxon>
        <taxon>Spirochaetaceae</taxon>
        <taxon>Entomospira</taxon>
    </lineage>
</organism>
<proteinExistence type="predicted"/>
<evidence type="ECO:0000313" key="2">
    <source>
        <dbReference type="EMBL" id="NIZ40778.1"/>
    </source>
</evidence>
<keyword evidence="1" id="KW-1133">Transmembrane helix</keyword>
<reference evidence="2 3" key="1">
    <citation type="submission" date="2020-03" db="EMBL/GenBank/DDBJ databases">
        <title>Spirochaetal bacteria isolated from arthropods constitute a novel genus Entomospira genus novum within the order Spirochaetales.</title>
        <authorList>
            <person name="Grana-Miraglia L."/>
            <person name="Sikutova S."/>
            <person name="Fingerle V."/>
            <person name="Sing A."/>
            <person name="Castillo-Ramirez S."/>
            <person name="Margos G."/>
            <person name="Rudolf I."/>
        </authorList>
    </citation>
    <scope>NUCLEOTIDE SEQUENCE [LARGE SCALE GENOMIC DNA]</scope>
    <source>
        <strain evidence="2 3">BR193</strain>
    </source>
</reference>
<keyword evidence="1" id="KW-0812">Transmembrane</keyword>
<feature type="transmembrane region" description="Helical" evidence="1">
    <location>
        <begin position="9"/>
        <end position="28"/>
    </location>
</feature>
<keyword evidence="3" id="KW-1185">Reference proteome</keyword>